<gene>
    <name evidence="5" type="ORF">H9892_01365</name>
</gene>
<dbReference type="PROSITE" id="PS50110">
    <property type="entry name" value="RESPONSE_REGULATORY"/>
    <property type="match status" value="1"/>
</dbReference>
<evidence type="ECO:0000256" key="2">
    <source>
        <dbReference type="ARBA" id="ARBA00024867"/>
    </source>
</evidence>
<name>A0A9D1TRY4_9FIRM</name>
<proteinExistence type="predicted"/>
<dbReference type="InterPro" id="IPR046947">
    <property type="entry name" value="LytR-like"/>
</dbReference>
<feature type="modified residue" description="4-aspartylphosphate" evidence="3">
    <location>
        <position position="57"/>
    </location>
</feature>
<reference evidence="5" key="1">
    <citation type="journal article" date="2021" name="PeerJ">
        <title>Extensive microbial diversity within the chicken gut microbiome revealed by metagenomics and culture.</title>
        <authorList>
            <person name="Gilroy R."/>
            <person name="Ravi A."/>
            <person name="Getino M."/>
            <person name="Pursley I."/>
            <person name="Horton D.L."/>
            <person name="Alikhan N.F."/>
            <person name="Baker D."/>
            <person name="Gharbi K."/>
            <person name="Hall N."/>
            <person name="Watson M."/>
            <person name="Adriaenssens E.M."/>
            <person name="Foster-Nyarko E."/>
            <person name="Jarju S."/>
            <person name="Secka A."/>
            <person name="Antonio M."/>
            <person name="Oren A."/>
            <person name="Chaudhuri R.R."/>
            <person name="La Ragione R."/>
            <person name="Hildebrand F."/>
            <person name="Pallen M.J."/>
        </authorList>
    </citation>
    <scope>NUCLEOTIDE SEQUENCE</scope>
    <source>
        <strain evidence="5">12435</strain>
    </source>
</reference>
<dbReference type="PANTHER" id="PTHR37299:SF1">
    <property type="entry name" value="STAGE 0 SPORULATION PROTEIN A HOMOLOG"/>
    <property type="match status" value="1"/>
</dbReference>
<dbReference type="Gene3D" id="3.40.50.2300">
    <property type="match status" value="1"/>
</dbReference>
<evidence type="ECO:0000313" key="5">
    <source>
        <dbReference type="EMBL" id="HIW01971.1"/>
    </source>
</evidence>
<dbReference type="GO" id="GO:0003677">
    <property type="term" value="F:DNA binding"/>
    <property type="evidence" value="ECO:0007669"/>
    <property type="project" value="UniProtKB-KW"/>
</dbReference>
<dbReference type="InterPro" id="IPR007492">
    <property type="entry name" value="LytTR_DNA-bd_dom"/>
</dbReference>
<dbReference type="InterPro" id="IPR001789">
    <property type="entry name" value="Sig_transdc_resp-reg_receiver"/>
</dbReference>
<evidence type="ECO:0000256" key="3">
    <source>
        <dbReference type="PROSITE-ProRule" id="PRU00169"/>
    </source>
</evidence>
<dbReference type="SMART" id="SM00850">
    <property type="entry name" value="LytTR"/>
    <property type="match status" value="1"/>
</dbReference>
<sequence>MIRIAIVEDEKKYSDILSRYLKDFGEEEGEIFDVSVFSDAVAFLTDYSPEYDIVFMDIMMPGIDGMRAAAKVRERDTETVLIFVTNMAQFAVKGYEVNALDFIVKPVSYYDFRIKMRRAVFAVRSRDDRSVVVPAEGGGLRVAVRDLMYIEVTGHRCIYHIAPHSVAEGRNTIKNLSGLLAPYNFLRCNSCYLVNPAWIRYIGGYIVRVGEDELQISHPRRKEFVSRFNEWVARGGGVK</sequence>
<dbReference type="SMART" id="SM00448">
    <property type="entry name" value="REC"/>
    <property type="match status" value="1"/>
</dbReference>
<dbReference type="InterPro" id="IPR011006">
    <property type="entry name" value="CheY-like_superfamily"/>
</dbReference>
<comment type="caution">
    <text evidence="5">The sequence shown here is derived from an EMBL/GenBank/DDBJ whole genome shotgun (WGS) entry which is preliminary data.</text>
</comment>
<dbReference type="Gene3D" id="2.40.50.1020">
    <property type="entry name" value="LytTr DNA-binding domain"/>
    <property type="match status" value="1"/>
</dbReference>
<dbReference type="GO" id="GO:0000156">
    <property type="term" value="F:phosphorelay response regulator activity"/>
    <property type="evidence" value="ECO:0007669"/>
    <property type="project" value="InterPro"/>
</dbReference>
<organism evidence="5 6">
    <name type="scientific">Candidatus Protoclostridium stercorigallinarum</name>
    <dbReference type="NCBI Taxonomy" id="2838741"/>
    <lineage>
        <taxon>Bacteria</taxon>
        <taxon>Bacillati</taxon>
        <taxon>Bacillota</taxon>
        <taxon>Clostridia</taxon>
        <taxon>Candidatus Protoclostridium</taxon>
    </lineage>
</organism>
<evidence type="ECO:0000256" key="1">
    <source>
        <dbReference type="ARBA" id="ARBA00018672"/>
    </source>
</evidence>
<accession>A0A9D1TRY4</accession>
<keyword evidence="3" id="KW-0597">Phosphoprotein</keyword>
<keyword evidence="5" id="KW-0238">DNA-binding</keyword>
<comment type="function">
    <text evidence="2">May play the central regulatory role in sporulation. It may be an element of the effector pathway responsible for the activation of sporulation genes in response to nutritional stress. Spo0A may act in concert with spo0H (a sigma factor) to control the expression of some genes that are critical to the sporulation process.</text>
</comment>
<dbReference type="Proteomes" id="UP000823990">
    <property type="component" value="Unassembled WGS sequence"/>
</dbReference>
<evidence type="ECO:0000313" key="6">
    <source>
        <dbReference type="Proteomes" id="UP000823990"/>
    </source>
</evidence>
<dbReference type="Pfam" id="PF04397">
    <property type="entry name" value="LytTR"/>
    <property type="match status" value="1"/>
</dbReference>
<dbReference type="EMBL" id="DXHS01000023">
    <property type="protein sequence ID" value="HIW01971.1"/>
    <property type="molecule type" value="Genomic_DNA"/>
</dbReference>
<reference evidence="5" key="2">
    <citation type="submission" date="2021-04" db="EMBL/GenBank/DDBJ databases">
        <authorList>
            <person name="Gilroy R."/>
        </authorList>
    </citation>
    <scope>NUCLEOTIDE SEQUENCE</scope>
    <source>
        <strain evidence="5">12435</strain>
    </source>
</reference>
<feature type="domain" description="Response regulatory" evidence="4">
    <location>
        <begin position="3"/>
        <end position="120"/>
    </location>
</feature>
<dbReference type="SUPFAM" id="SSF52172">
    <property type="entry name" value="CheY-like"/>
    <property type="match status" value="1"/>
</dbReference>
<protein>
    <recommendedName>
        <fullName evidence="1">Stage 0 sporulation protein A homolog</fullName>
    </recommendedName>
</protein>
<dbReference type="Pfam" id="PF00072">
    <property type="entry name" value="Response_reg"/>
    <property type="match status" value="1"/>
</dbReference>
<dbReference type="AlphaFoldDB" id="A0A9D1TRY4"/>
<dbReference type="PANTHER" id="PTHR37299">
    <property type="entry name" value="TRANSCRIPTIONAL REGULATOR-RELATED"/>
    <property type="match status" value="1"/>
</dbReference>
<evidence type="ECO:0000259" key="4">
    <source>
        <dbReference type="PROSITE" id="PS50110"/>
    </source>
</evidence>